<dbReference type="GO" id="GO:0005886">
    <property type="term" value="C:plasma membrane"/>
    <property type="evidence" value="ECO:0007669"/>
    <property type="project" value="UniProtKB-SubCell"/>
</dbReference>
<dbReference type="InterPro" id="IPR050059">
    <property type="entry name" value="ATP_synthase_B_chain"/>
</dbReference>
<keyword evidence="4 12" id="KW-0812">Transmembrane</keyword>
<name>A0A2H0BUK0_9BACT</name>
<evidence type="ECO:0000313" key="15">
    <source>
        <dbReference type="EMBL" id="PIP61367.1"/>
    </source>
</evidence>
<keyword evidence="3 12" id="KW-0138">CF(0)</keyword>
<keyword evidence="8 12" id="KW-0472">Membrane</keyword>
<protein>
    <recommendedName>
        <fullName evidence="12">ATP synthase subunit b</fullName>
    </recommendedName>
    <alternativeName>
        <fullName evidence="12">ATP synthase F(0) sector subunit b</fullName>
    </alternativeName>
    <alternativeName>
        <fullName evidence="12">ATPase subunit I</fullName>
    </alternativeName>
    <alternativeName>
        <fullName evidence="12">F-type ATPase subunit b</fullName>
        <shortName evidence="12">F-ATPase subunit b</shortName>
    </alternativeName>
</protein>
<keyword evidence="12" id="KW-1003">Cell membrane</keyword>
<comment type="similarity">
    <text evidence="1 12 13">Belongs to the ATPase B chain family.</text>
</comment>
<dbReference type="PANTHER" id="PTHR33445:SF2">
    <property type="entry name" value="ATP SYNTHASE SUBUNIT B', CHLOROPLASTIC"/>
    <property type="match status" value="1"/>
</dbReference>
<keyword evidence="5 12" id="KW-0375">Hydrogen ion transport</keyword>
<dbReference type="GO" id="GO:0046961">
    <property type="term" value="F:proton-transporting ATPase activity, rotational mechanism"/>
    <property type="evidence" value="ECO:0007669"/>
    <property type="project" value="TreeGrafter"/>
</dbReference>
<evidence type="ECO:0000256" key="3">
    <source>
        <dbReference type="ARBA" id="ARBA00022547"/>
    </source>
</evidence>
<dbReference type="AlphaFoldDB" id="A0A2H0BUK0"/>
<accession>A0A2H0BUK0</accession>
<evidence type="ECO:0000256" key="7">
    <source>
        <dbReference type="ARBA" id="ARBA00023065"/>
    </source>
</evidence>
<evidence type="ECO:0000256" key="11">
    <source>
        <dbReference type="ARBA" id="ARBA00037847"/>
    </source>
</evidence>
<dbReference type="GO" id="GO:0045259">
    <property type="term" value="C:proton-transporting ATP synthase complex"/>
    <property type="evidence" value="ECO:0007669"/>
    <property type="project" value="UniProtKB-KW"/>
</dbReference>
<comment type="subunit">
    <text evidence="12">F-type ATPases have 2 components, F(1) - the catalytic core - and F(0) - the membrane proton channel. F(1) has five subunits: alpha(3), beta(3), gamma(1), delta(1), epsilon(1). F(0) has three main subunits: a(1), b(2) and c(10-14). The alpha and beta chains form an alternating ring which encloses part of the gamma chain. F(1) is attached to F(0) by a central stalk formed by the gamma and epsilon chains, while a peripheral stalk is formed by the delta and b chains.</text>
</comment>
<reference evidence="15 16" key="1">
    <citation type="submission" date="2017-09" db="EMBL/GenBank/DDBJ databases">
        <title>Depth-based differentiation of microbial function through sediment-hosted aquifers and enrichment of novel symbionts in the deep terrestrial subsurface.</title>
        <authorList>
            <person name="Probst A.J."/>
            <person name="Ladd B."/>
            <person name="Jarett J.K."/>
            <person name="Geller-Mcgrath D.E."/>
            <person name="Sieber C.M."/>
            <person name="Emerson J.B."/>
            <person name="Anantharaman K."/>
            <person name="Thomas B.C."/>
            <person name="Malmstrom R."/>
            <person name="Stieglmeier M."/>
            <person name="Klingl A."/>
            <person name="Woyke T."/>
            <person name="Ryan C.M."/>
            <person name="Banfield J.F."/>
        </authorList>
    </citation>
    <scope>NUCLEOTIDE SEQUENCE [LARGE SCALE GENOMIC DNA]</scope>
    <source>
        <strain evidence="15">CG22_combo_CG10-13_8_21_14_all_38_20</strain>
    </source>
</reference>
<comment type="function">
    <text evidence="10 12">F(1)F(0) ATP synthase produces ATP from ADP in the presence of a proton or sodium gradient. F-type ATPases consist of two structural domains, F(1) containing the extramembraneous catalytic core and F(0) containing the membrane proton channel, linked together by a central stalk and a peripheral stalk. During catalysis, ATP synthesis in the catalytic domain of F(1) is coupled via a rotary mechanism of the central stalk subunits to proton translocation.</text>
</comment>
<keyword evidence="14" id="KW-0175">Coiled coil</keyword>
<dbReference type="CDD" id="cd06503">
    <property type="entry name" value="ATP-synt_Fo_b"/>
    <property type="match status" value="1"/>
</dbReference>
<evidence type="ECO:0000256" key="4">
    <source>
        <dbReference type="ARBA" id="ARBA00022692"/>
    </source>
</evidence>
<dbReference type="GO" id="GO:0012505">
    <property type="term" value="C:endomembrane system"/>
    <property type="evidence" value="ECO:0007669"/>
    <property type="project" value="UniProtKB-SubCell"/>
</dbReference>
<dbReference type="HAMAP" id="MF_01398">
    <property type="entry name" value="ATP_synth_b_bprime"/>
    <property type="match status" value="1"/>
</dbReference>
<evidence type="ECO:0000256" key="2">
    <source>
        <dbReference type="ARBA" id="ARBA00022448"/>
    </source>
</evidence>
<evidence type="ECO:0000256" key="9">
    <source>
        <dbReference type="ARBA" id="ARBA00023310"/>
    </source>
</evidence>
<feature type="coiled-coil region" evidence="14">
    <location>
        <begin position="63"/>
        <end position="131"/>
    </location>
</feature>
<evidence type="ECO:0000256" key="10">
    <source>
        <dbReference type="ARBA" id="ARBA00025198"/>
    </source>
</evidence>
<keyword evidence="6 12" id="KW-1133">Transmembrane helix</keyword>
<dbReference type="Pfam" id="PF00430">
    <property type="entry name" value="ATP-synt_B"/>
    <property type="match status" value="1"/>
</dbReference>
<evidence type="ECO:0000256" key="8">
    <source>
        <dbReference type="ARBA" id="ARBA00023136"/>
    </source>
</evidence>
<dbReference type="Proteomes" id="UP000231246">
    <property type="component" value="Unassembled WGS sequence"/>
</dbReference>
<evidence type="ECO:0000256" key="1">
    <source>
        <dbReference type="ARBA" id="ARBA00005513"/>
    </source>
</evidence>
<evidence type="ECO:0000256" key="6">
    <source>
        <dbReference type="ARBA" id="ARBA00022989"/>
    </source>
</evidence>
<dbReference type="PANTHER" id="PTHR33445">
    <property type="entry name" value="ATP SYNTHASE SUBUNIT B', CHLOROPLASTIC"/>
    <property type="match status" value="1"/>
</dbReference>
<evidence type="ECO:0000256" key="13">
    <source>
        <dbReference type="RuleBase" id="RU003848"/>
    </source>
</evidence>
<keyword evidence="2 12" id="KW-0813">Transport</keyword>
<proteinExistence type="inferred from homology"/>
<comment type="caution">
    <text evidence="15">The sequence shown here is derived from an EMBL/GenBank/DDBJ whole genome shotgun (WGS) entry which is preliminary data.</text>
</comment>
<dbReference type="SUPFAM" id="SSF81573">
    <property type="entry name" value="F1F0 ATP synthase subunit B, membrane domain"/>
    <property type="match status" value="1"/>
</dbReference>
<evidence type="ECO:0000313" key="16">
    <source>
        <dbReference type="Proteomes" id="UP000231246"/>
    </source>
</evidence>
<evidence type="ECO:0000256" key="14">
    <source>
        <dbReference type="SAM" id="Coils"/>
    </source>
</evidence>
<dbReference type="NCBIfam" id="TIGR01144">
    <property type="entry name" value="ATP_synt_b"/>
    <property type="match status" value="1"/>
</dbReference>
<evidence type="ECO:0000256" key="5">
    <source>
        <dbReference type="ARBA" id="ARBA00022781"/>
    </source>
</evidence>
<feature type="transmembrane region" description="Helical" evidence="12">
    <location>
        <begin position="12"/>
        <end position="31"/>
    </location>
</feature>
<organism evidence="15 16">
    <name type="scientific">Candidatus Roizmanbacteria bacterium CG22_combo_CG10-13_8_21_14_all_38_20</name>
    <dbReference type="NCBI Taxonomy" id="1974862"/>
    <lineage>
        <taxon>Bacteria</taxon>
        <taxon>Candidatus Roizmaniibacteriota</taxon>
    </lineage>
</organism>
<comment type="function">
    <text evidence="12">Component of the F(0) channel, it forms part of the peripheral stalk, linking F(1) to F(0).</text>
</comment>
<sequence length="168" mass="19605">MLENIGINGRLLSFQIINFLVLIFILNKFLYKPVLKMIQDRQSEINKGLRLTEDMQIKEEGLVKDREKVLKRAREEAQALLEQKKQEAVKVREKIIAEARQEKEAIVASGKREIEANRRDMEKKLEQDVLEIAYGMTEKVLQDVLTKKDHEVIIHSQLKKLGLIKSKK</sequence>
<dbReference type="InterPro" id="IPR002146">
    <property type="entry name" value="ATP_synth_b/b'su_bac/chlpt"/>
</dbReference>
<evidence type="ECO:0000256" key="12">
    <source>
        <dbReference type="HAMAP-Rule" id="MF_01398"/>
    </source>
</evidence>
<dbReference type="InterPro" id="IPR028987">
    <property type="entry name" value="ATP_synth_B-like_membr_sf"/>
</dbReference>
<keyword evidence="7 12" id="KW-0406">Ion transport</keyword>
<keyword evidence="9 12" id="KW-0066">ATP synthesis</keyword>
<comment type="subcellular location">
    <subcellularLocation>
        <location evidence="12">Cell membrane</location>
        <topology evidence="12">Single-pass membrane protein</topology>
    </subcellularLocation>
    <subcellularLocation>
        <location evidence="11">Endomembrane system</location>
        <topology evidence="11">Single-pass membrane protein</topology>
    </subcellularLocation>
</comment>
<dbReference type="EMBL" id="PCTA01000028">
    <property type="protein sequence ID" value="PIP61367.1"/>
    <property type="molecule type" value="Genomic_DNA"/>
</dbReference>
<gene>
    <name evidence="12 15" type="primary">atpF</name>
    <name evidence="15" type="ORF">COW99_04460</name>
</gene>
<dbReference type="InterPro" id="IPR005864">
    <property type="entry name" value="ATP_synth_F0_bsu_bac"/>
</dbReference>
<dbReference type="GO" id="GO:0046933">
    <property type="term" value="F:proton-transporting ATP synthase activity, rotational mechanism"/>
    <property type="evidence" value="ECO:0007669"/>
    <property type="project" value="UniProtKB-UniRule"/>
</dbReference>